<dbReference type="OrthoDB" id="6425287at2759"/>
<gene>
    <name evidence="2" type="ORF">X975_05162</name>
</gene>
<feature type="region of interest" description="Disordered" evidence="1">
    <location>
        <begin position="36"/>
        <end position="56"/>
    </location>
</feature>
<name>A0A087UWW7_STEMI</name>
<evidence type="ECO:0000256" key="1">
    <source>
        <dbReference type="SAM" id="MobiDB-lite"/>
    </source>
</evidence>
<dbReference type="AlphaFoldDB" id="A0A087UWW7"/>
<feature type="non-terminal residue" evidence="2">
    <location>
        <position position="169"/>
    </location>
</feature>
<organism evidence="2 3">
    <name type="scientific">Stegodyphus mimosarum</name>
    <name type="common">African social velvet spider</name>
    <dbReference type="NCBI Taxonomy" id="407821"/>
    <lineage>
        <taxon>Eukaryota</taxon>
        <taxon>Metazoa</taxon>
        <taxon>Ecdysozoa</taxon>
        <taxon>Arthropoda</taxon>
        <taxon>Chelicerata</taxon>
        <taxon>Arachnida</taxon>
        <taxon>Araneae</taxon>
        <taxon>Araneomorphae</taxon>
        <taxon>Entelegynae</taxon>
        <taxon>Eresoidea</taxon>
        <taxon>Eresidae</taxon>
        <taxon>Stegodyphus</taxon>
    </lineage>
</organism>
<evidence type="ECO:0000313" key="3">
    <source>
        <dbReference type="Proteomes" id="UP000054359"/>
    </source>
</evidence>
<proteinExistence type="predicted"/>
<protein>
    <submittedName>
        <fullName evidence="2">Uncharacterized protein</fullName>
    </submittedName>
</protein>
<keyword evidence="3" id="KW-1185">Reference proteome</keyword>
<dbReference type="EMBL" id="KK122060">
    <property type="protein sequence ID" value="KFM81856.1"/>
    <property type="molecule type" value="Genomic_DNA"/>
</dbReference>
<sequence>MLASQIYKDSKENANIIVKDTKLNVHKGLKCHSKGFKDSTNTKKAEKTPIASDHDPTADKYIKKEEKTIHIAKESTIYSDQDEWSDIEDMHIYDEPEDDYEDILPKWQRLQKADIDILFSIHPFYSEPDIDRSPSPPPAIDFKDLFTDLLPSPVMECSLYDDMTIKIPE</sequence>
<evidence type="ECO:0000313" key="2">
    <source>
        <dbReference type="EMBL" id="KFM81856.1"/>
    </source>
</evidence>
<reference evidence="2 3" key="1">
    <citation type="submission" date="2013-11" db="EMBL/GenBank/DDBJ databases">
        <title>Genome sequencing of Stegodyphus mimosarum.</title>
        <authorList>
            <person name="Bechsgaard J."/>
        </authorList>
    </citation>
    <scope>NUCLEOTIDE SEQUENCE [LARGE SCALE GENOMIC DNA]</scope>
</reference>
<accession>A0A087UWW7</accession>
<dbReference type="Proteomes" id="UP000054359">
    <property type="component" value="Unassembled WGS sequence"/>
</dbReference>